<reference evidence="8" key="1">
    <citation type="submission" date="2020-01" db="EMBL/GenBank/DDBJ databases">
        <authorList>
            <person name="Meier V. D."/>
            <person name="Meier V D."/>
        </authorList>
    </citation>
    <scope>NUCLEOTIDE SEQUENCE</scope>
    <source>
        <strain evidence="8">HLG_WM_MAG_07</strain>
    </source>
</reference>
<sequence>MAKLLKKEVMESSLFKYLVSGGTAAAVQYIILIGLVEIFDTNPFLATFIGLTIATFVNYPLQYYWTFTNFVPHKIAFPKYIFVTSITYSVNLLCFWVLEGGLGVYYILAQMIATGIALIINFVVNSRYTFSHPTQKIAEQV</sequence>
<evidence type="ECO:0000256" key="1">
    <source>
        <dbReference type="ARBA" id="ARBA00004141"/>
    </source>
</evidence>
<dbReference type="AlphaFoldDB" id="A0A6S6TY56"/>
<gene>
    <name evidence="8" type="ORF">HELGO_WM8394</name>
</gene>
<proteinExistence type="inferred from homology"/>
<feature type="transmembrane region" description="Helical" evidence="6">
    <location>
        <begin position="77"/>
        <end position="98"/>
    </location>
</feature>
<dbReference type="EMBL" id="CACVAY010000140">
    <property type="protein sequence ID" value="CAA6827431.1"/>
    <property type="molecule type" value="Genomic_DNA"/>
</dbReference>
<keyword evidence="3 6" id="KW-0812">Transmembrane</keyword>
<evidence type="ECO:0000313" key="8">
    <source>
        <dbReference type="EMBL" id="CAA6827431.1"/>
    </source>
</evidence>
<evidence type="ECO:0000256" key="6">
    <source>
        <dbReference type="SAM" id="Phobius"/>
    </source>
</evidence>
<dbReference type="InterPro" id="IPR051401">
    <property type="entry name" value="GtrA_CellWall_Glycosyl"/>
</dbReference>
<evidence type="ECO:0000259" key="7">
    <source>
        <dbReference type="Pfam" id="PF04138"/>
    </source>
</evidence>
<evidence type="ECO:0000256" key="3">
    <source>
        <dbReference type="ARBA" id="ARBA00022692"/>
    </source>
</evidence>
<dbReference type="GO" id="GO:0005886">
    <property type="term" value="C:plasma membrane"/>
    <property type="evidence" value="ECO:0007669"/>
    <property type="project" value="TreeGrafter"/>
</dbReference>
<dbReference type="GO" id="GO:0000271">
    <property type="term" value="P:polysaccharide biosynthetic process"/>
    <property type="evidence" value="ECO:0007669"/>
    <property type="project" value="InterPro"/>
</dbReference>
<accession>A0A6S6TY56</accession>
<evidence type="ECO:0000256" key="5">
    <source>
        <dbReference type="ARBA" id="ARBA00023136"/>
    </source>
</evidence>
<organism evidence="8">
    <name type="scientific">uncultured Thiotrichaceae bacterium</name>
    <dbReference type="NCBI Taxonomy" id="298394"/>
    <lineage>
        <taxon>Bacteria</taxon>
        <taxon>Pseudomonadati</taxon>
        <taxon>Pseudomonadota</taxon>
        <taxon>Gammaproteobacteria</taxon>
        <taxon>Thiotrichales</taxon>
        <taxon>Thiotrichaceae</taxon>
        <taxon>environmental samples</taxon>
    </lineage>
</organism>
<feature type="transmembrane region" description="Helical" evidence="6">
    <location>
        <begin position="104"/>
        <end position="124"/>
    </location>
</feature>
<comment type="subcellular location">
    <subcellularLocation>
        <location evidence="1">Membrane</location>
        <topology evidence="1">Multi-pass membrane protein</topology>
    </subcellularLocation>
</comment>
<dbReference type="PANTHER" id="PTHR38459">
    <property type="entry name" value="PROPHAGE BACTOPRENOL-LINKED GLUCOSE TRANSLOCASE HOMOLOG"/>
    <property type="match status" value="1"/>
</dbReference>
<feature type="domain" description="GtrA/DPMS transmembrane" evidence="7">
    <location>
        <begin position="16"/>
        <end position="130"/>
    </location>
</feature>
<keyword evidence="4 6" id="KW-1133">Transmembrane helix</keyword>
<comment type="similarity">
    <text evidence="2">Belongs to the GtrA family.</text>
</comment>
<dbReference type="InterPro" id="IPR007267">
    <property type="entry name" value="GtrA_DPMS_TM"/>
</dbReference>
<evidence type="ECO:0000256" key="2">
    <source>
        <dbReference type="ARBA" id="ARBA00009399"/>
    </source>
</evidence>
<name>A0A6S6TY56_9GAMM</name>
<dbReference type="PANTHER" id="PTHR38459:SF1">
    <property type="entry name" value="PROPHAGE BACTOPRENOL-LINKED GLUCOSE TRANSLOCASE HOMOLOG"/>
    <property type="match status" value="1"/>
</dbReference>
<dbReference type="Pfam" id="PF04138">
    <property type="entry name" value="GtrA_DPMS_TM"/>
    <property type="match status" value="1"/>
</dbReference>
<feature type="transmembrane region" description="Helical" evidence="6">
    <location>
        <begin position="44"/>
        <end position="65"/>
    </location>
</feature>
<evidence type="ECO:0000256" key="4">
    <source>
        <dbReference type="ARBA" id="ARBA00022989"/>
    </source>
</evidence>
<protein>
    <recommendedName>
        <fullName evidence="7">GtrA/DPMS transmembrane domain-containing protein</fullName>
    </recommendedName>
</protein>
<keyword evidence="5 6" id="KW-0472">Membrane</keyword>
<feature type="transmembrane region" description="Helical" evidence="6">
    <location>
        <begin position="14"/>
        <end position="38"/>
    </location>
</feature>